<dbReference type="Proteomes" id="UP000765509">
    <property type="component" value="Unassembled WGS sequence"/>
</dbReference>
<gene>
    <name evidence="1" type="ORF">O181_005285</name>
</gene>
<comment type="caution">
    <text evidence="1">The sequence shown here is derived from an EMBL/GenBank/DDBJ whole genome shotgun (WGS) entry which is preliminary data.</text>
</comment>
<sequence length="207" mass="23688">MLEDPFPLVVGQFTPVQRYTFQGSIVKVCDEIDGEEGEVVHSSIGYQSSTSPSQPASRRFQSQLIPSTPRNFQQVLSTIPSYIPLPSPNSSTSRPYLVSTVRPTPIPKHRNFPIVTSQKLKHVTSYSRRREDNVSLPFPASQVFQKRENWTIRVTREDPNMENEGQDAMAKLFRRVYRNIRVVITYANDRMIAGTSSKEMAVKFSWY</sequence>
<protein>
    <submittedName>
        <fullName evidence="1">Uncharacterized protein</fullName>
    </submittedName>
</protein>
<accession>A0A9Q3BIN7</accession>
<organism evidence="1 2">
    <name type="scientific">Austropuccinia psidii MF-1</name>
    <dbReference type="NCBI Taxonomy" id="1389203"/>
    <lineage>
        <taxon>Eukaryota</taxon>
        <taxon>Fungi</taxon>
        <taxon>Dikarya</taxon>
        <taxon>Basidiomycota</taxon>
        <taxon>Pucciniomycotina</taxon>
        <taxon>Pucciniomycetes</taxon>
        <taxon>Pucciniales</taxon>
        <taxon>Sphaerophragmiaceae</taxon>
        <taxon>Austropuccinia</taxon>
    </lineage>
</organism>
<name>A0A9Q3BIN7_9BASI</name>
<proteinExistence type="predicted"/>
<dbReference type="AlphaFoldDB" id="A0A9Q3BIN7"/>
<evidence type="ECO:0000313" key="1">
    <source>
        <dbReference type="EMBL" id="MBW0465570.1"/>
    </source>
</evidence>
<evidence type="ECO:0000313" key="2">
    <source>
        <dbReference type="Proteomes" id="UP000765509"/>
    </source>
</evidence>
<reference evidence="1" key="1">
    <citation type="submission" date="2021-03" db="EMBL/GenBank/DDBJ databases">
        <title>Draft genome sequence of rust myrtle Austropuccinia psidii MF-1, a brazilian biotype.</title>
        <authorList>
            <person name="Quecine M.C."/>
            <person name="Pachon D.M.R."/>
            <person name="Bonatelli M.L."/>
            <person name="Correr F.H."/>
            <person name="Franceschini L.M."/>
            <person name="Leite T.F."/>
            <person name="Margarido G.R.A."/>
            <person name="Almeida C.A."/>
            <person name="Ferrarezi J.A."/>
            <person name="Labate C.A."/>
        </authorList>
    </citation>
    <scope>NUCLEOTIDE SEQUENCE</scope>
    <source>
        <strain evidence="1">MF-1</strain>
    </source>
</reference>
<keyword evidence="2" id="KW-1185">Reference proteome</keyword>
<dbReference type="EMBL" id="AVOT02001075">
    <property type="protein sequence ID" value="MBW0465570.1"/>
    <property type="molecule type" value="Genomic_DNA"/>
</dbReference>